<evidence type="ECO:0000313" key="1">
    <source>
        <dbReference type="EMBL" id="KAJ7527318.1"/>
    </source>
</evidence>
<comment type="caution">
    <text evidence="1">The sequence shown here is derived from an EMBL/GenBank/DDBJ whole genome shotgun (WGS) entry which is preliminary data.</text>
</comment>
<reference evidence="2" key="1">
    <citation type="journal article" date="2024" name="Proc. Natl. Acad. Sci. U.S.A.">
        <title>Extraordinary preservation of gene collinearity over three hundred million years revealed in homosporous lycophytes.</title>
        <authorList>
            <person name="Li C."/>
            <person name="Wickell D."/>
            <person name="Kuo L.Y."/>
            <person name="Chen X."/>
            <person name="Nie B."/>
            <person name="Liao X."/>
            <person name="Peng D."/>
            <person name="Ji J."/>
            <person name="Jenkins J."/>
            <person name="Williams M."/>
            <person name="Shu S."/>
            <person name="Plott C."/>
            <person name="Barry K."/>
            <person name="Rajasekar S."/>
            <person name="Grimwood J."/>
            <person name="Han X."/>
            <person name="Sun S."/>
            <person name="Hou Z."/>
            <person name="He W."/>
            <person name="Dai G."/>
            <person name="Sun C."/>
            <person name="Schmutz J."/>
            <person name="Leebens-Mack J.H."/>
            <person name="Li F.W."/>
            <person name="Wang L."/>
        </authorList>
    </citation>
    <scope>NUCLEOTIDE SEQUENCE [LARGE SCALE GENOMIC DNA]</scope>
    <source>
        <strain evidence="2">cv. PW_Plant_1</strain>
    </source>
</reference>
<protein>
    <submittedName>
        <fullName evidence="1">Uncharacterized protein</fullName>
    </submittedName>
</protein>
<name>A0ACC2BC51_DIPCM</name>
<proteinExistence type="predicted"/>
<dbReference type="Proteomes" id="UP001162992">
    <property type="component" value="Chromosome 16"/>
</dbReference>
<gene>
    <name evidence="1" type="ORF">O6H91_16G048300</name>
</gene>
<sequence length="265" mass="28932">MGNPAKSSQQSLSTLTLPGANDGKKRGEQKLLLNPSLRRGSKSTSRVSKRQRSSKGSGSSAQIIISKSPSPDGATSFSKYSLSIEYEQSKNAHSGARTGNDGSALHAFLISQASCVDTREANVLVKNKQHSSSYLALLGLFNQFQGKRVDYNYKVLVTVTVLGTIGPLRMLLEGDTAVNNVIKATLDEYAREGRLPFLGFDCTRFDLHISQFSLQAIPPHACIKDLGTRNFVLCASKQVPLQILHTPCSFQVTRPWWSVLVNLSF</sequence>
<dbReference type="EMBL" id="CM055107">
    <property type="protein sequence ID" value="KAJ7527318.1"/>
    <property type="molecule type" value="Genomic_DNA"/>
</dbReference>
<organism evidence="1 2">
    <name type="scientific">Diphasiastrum complanatum</name>
    <name type="common">Issler's clubmoss</name>
    <name type="synonym">Lycopodium complanatum</name>
    <dbReference type="NCBI Taxonomy" id="34168"/>
    <lineage>
        <taxon>Eukaryota</taxon>
        <taxon>Viridiplantae</taxon>
        <taxon>Streptophyta</taxon>
        <taxon>Embryophyta</taxon>
        <taxon>Tracheophyta</taxon>
        <taxon>Lycopodiopsida</taxon>
        <taxon>Lycopodiales</taxon>
        <taxon>Lycopodiaceae</taxon>
        <taxon>Lycopodioideae</taxon>
        <taxon>Diphasiastrum</taxon>
    </lineage>
</organism>
<accession>A0ACC2BC51</accession>
<evidence type="ECO:0000313" key="2">
    <source>
        <dbReference type="Proteomes" id="UP001162992"/>
    </source>
</evidence>
<keyword evidence="2" id="KW-1185">Reference proteome</keyword>